<evidence type="ECO:0000256" key="1">
    <source>
        <dbReference type="SAM" id="MobiDB-lite"/>
    </source>
</evidence>
<evidence type="ECO:0000313" key="3">
    <source>
        <dbReference type="EMBL" id="KAF3768726.1"/>
    </source>
</evidence>
<feature type="compositionally biased region" description="Basic and acidic residues" evidence="1">
    <location>
        <begin position="193"/>
        <end position="204"/>
    </location>
</feature>
<feature type="compositionally biased region" description="Polar residues" evidence="1">
    <location>
        <begin position="146"/>
        <end position="158"/>
    </location>
</feature>
<evidence type="ECO:0000313" key="4">
    <source>
        <dbReference type="Proteomes" id="UP000803844"/>
    </source>
</evidence>
<protein>
    <submittedName>
        <fullName evidence="3">Uncharacterized protein</fullName>
    </submittedName>
</protein>
<feature type="region of interest" description="Disordered" evidence="1">
    <location>
        <begin position="193"/>
        <end position="241"/>
    </location>
</feature>
<dbReference type="RefSeq" id="XP_040779687.1">
    <property type="nucleotide sequence ID" value="XM_040922509.1"/>
</dbReference>
<dbReference type="GeneID" id="63839638"/>
<name>A0A9P5CSU7_CRYP1</name>
<comment type="caution">
    <text evidence="3">The sequence shown here is derived from an EMBL/GenBank/DDBJ whole genome shotgun (WGS) entry which is preliminary data.</text>
</comment>
<keyword evidence="2" id="KW-0732">Signal</keyword>
<feature type="chain" id="PRO_5040193496" evidence="2">
    <location>
        <begin position="18"/>
        <end position="277"/>
    </location>
</feature>
<feature type="region of interest" description="Disordered" evidence="1">
    <location>
        <begin position="146"/>
        <end position="177"/>
    </location>
</feature>
<dbReference type="AlphaFoldDB" id="A0A9P5CSU7"/>
<feature type="signal peptide" evidence="2">
    <location>
        <begin position="1"/>
        <end position="17"/>
    </location>
</feature>
<sequence>MGVTRLWFFTLQPTVSATDPAFTSLWTEVLELCATYTPSTPSPSASQFRMSLFNKPAPPKRSHHFLFQAVGGKEIDGHGDDHSDEGNEPVFVLISTYPSLALCSQANAVYARRYQSQMSQYVRHRAVRQMDLEDAEVMAALLASSPKGTTHSLPNNEGNGDVIDDDDDTDDEKRAPSTITLTISSRDPLVTEVKESLSSPDRRARVPPPTEEISGADTYHAPAAPPPPVVDGEAGGTDAFEARKREGRKWIRLSRRAGAGSEYGDVEMFKLRELLSR</sequence>
<accession>A0A9P5CSU7</accession>
<keyword evidence="4" id="KW-1185">Reference proteome</keyword>
<gene>
    <name evidence="3" type="ORF">M406DRAFT_349856</name>
</gene>
<dbReference type="EMBL" id="MU032345">
    <property type="protein sequence ID" value="KAF3768726.1"/>
    <property type="molecule type" value="Genomic_DNA"/>
</dbReference>
<reference evidence="3" key="1">
    <citation type="journal article" date="2020" name="Phytopathology">
        <title>Genome sequence of the chestnut blight fungus Cryphonectria parasitica EP155: A fundamental resource for an archetypical invasive plant pathogen.</title>
        <authorList>
            <person name="Crouch J.A."/>
            <person name="Dawe A."/>
            <person name="Aerts A."/>
            <person name="Barry K."/>
            <person name="Churchill A.C.L."/>
            <person name="Grimwood J."/>
            <person name="Hillman B."/>
            <person name="Milgroom M.G."/>
            <person name="Pangilinan J."/>
            <person name="Smith M."/>
            <person name="Salamov A."/>
            <person name="Schmutz J."/>
            <person name="Yadav J."/>
            <person name="Grigoriev I.V."/>
            <person name="Nuss D."/>
        </authorList>
    </citation>
    <scope>NUCLEOTIDE SEQUENCE</scope>
    <source>
        <strain evidence="3">EP155</strain>
    </source>
</reference>
<evidence type="ECO:0000256" key="2">
    <source>
        <dbReference type="SAM" id="SignalP"/>
    </source>
</evidence>
<dbReference type="OrthoDB" id="5202090at2759"/>
<organism evidence="3 4">
    <name type="scientific">Cryphonectria parasitica (strain ATCC 38755 / EP155)</name>
    <dbReference type="NCBI Taxonomy" id="660469"/>
    <lineage>
        <taxon>Eukaryota</taxon>
        <taxon>Fungi</taxon>
        <taxon>Dikarya</taxon>
        <taxon>Ascomycota</taxon>
        <taxon>Pezizomycotina</taxon>
        <taxon>Sordariomycetes</taxon>
        <taxon>Sordariomycetidae</taxon>
        <taxon>Diaporthales</taxon>
        <taxon>Cryphonectriaceae</taxon>
        <taxon>Cryphonectria-Endothia species complex</taxon>
        <taxon>Cryphonectria</taxon>
    </lineage>
</organism>
<dbReference type="Proteomes" id="UP000803844">
    <property type="component" value="Unassembled WGS sequence"/>
</dbReference>
<proteinExistence type="predicted"/>